<protein>
    <submittedName>
        <fullName evidence="1">Uncharacterized protein</fullName>
    </submittedName>
</protein>
<evidence type="ECO:0000313" key="2">
    <source>
        <dbReference type="Proteomes" id="UP001454036"/>
    </source>
</evidence>
<dbReference type="Proteomes" id="UP001454036">
    <property type="component" value="Unassembled WGS sequence"/>
</dbReference>
<name>A0AAV3PHP9_LITER</name>
<evidence type="ECO:0000313" key="1">
    <source>
        <dbReference type="EMBL" id="GAA0150536.1"/>
    </source>
</evidence>
<reference evidence="1 2" key="1">
    <citation type="submission" date="2024-01" db="EMBL/GenBank/DDBJ databases">
        <title>The complete chloroplast genome sequence of Lithospermum erythrorhizon: insights into the phylogenetic relationship among Boraginaceae species and the maternal lineages of purple gromwells.</title>
        <authorList>
            <person name="Okada T."/>
            <person name="Watanabe K."/>
        </authorList>
    </citation>
    <scope>NUCLEOTIDE SEQUENCE [LARGE SCALE GENOMIC DNA]</scope>
</reference>
<accession>A0AAV3PHP9</accession>
<gene>
    <name evidence="1" type="ORF">LIER_09460</name>
</gene>
<keyword evidence="2" id="KW-1185">Reference proteome</keyword>
<sequence length="124" mass="13663">MDPKRGPILGDKDEAKLVRALRGSRNILVRAPKDKQSQYGRQVALGKERGCICWGMADLVRGGEGMQLVGNGVSCWGRTTTKAAKRESLAKVSSLSKCFRGRIIYPTRQEDRSDGRGRGQVLNM</sequence>
<comment type="caution">
    <text evidence="1">The sequence shown here is derived from an EMBL/GenBank/DDBJ whole genome shotgun (WGS) entry which is preliminary data.</text>
</comment>
<dbReference type="AlphaFoldDB" id="A0AAV3PHP9"/>
<organism evidence="1 2">
    <name type="scientific">Lithospermum erythrorhizon</name>
    <name type="common">Purple gromwell</name>
    <name type="synonym">Lithospermum officinale var. erythrorhizon</name>
    <dbReference type="NCBI Taxonomy" id="34254"/>
    <lineage>
        <taxon>Eukaryota</taxon>
        <taxon>Viridiplantae</taxon>
        <taxon>Streptophyta</taxon>
        <taxon>Embryophyta</taxon>
        <taxon>Tracheophyta</taxon>
        <taxon>Spermatophyta</taxon>
        <taxon>Magnoliopsida</taxon>
        <taxon>eudicotyledons</taxon>
        <taxon>Gunneridae</taxon>
        <taxon>Pentapetalae</taxon>
        <taxon>asterids</taxon>
        <taxon>lamiids</taxon>
        <taxon>Boraginales</taxon>
        <taxon>Boraginaceae</taxon>
        <taxon>Boraginoideae</taxon>
        <taxon>Lithospermeae</taxon>
        <taxon>Lithospermum</taxon>
    </lineage>
</organism>
<proteinExistence type="predicted"/>
<dbReference type="EMBL" id="BAABME010001610">
    <property type="protein sequence ID" value="GAA0150536.1"/>
    <property type="molecule type" value="Genomic_DNA"/>
</dbReference>